<dbReference type="InterPro" id="IPR002933">
    <property type="entry name" value="Peptidase_M20"/>
</dbReference>
<dbReference type="CDD" id="cd08021">
    <property type="entry name" value="M20_Acy1_YhaA-like"/>
    <property type="match status" value="1"/>
</dbReference>
<reference evidence="2" key="1">
    <citation type="submission" date="2023-03" db="EMBL/GenBank/DDBJ databases">
        <title>MT1 and MT2 Draft Genomes of Novel Species.</title>
        <authorList>
            <person name="Venkateswaran K."/>
        </authorList>
    </citation>
    <scope>NUCLEOTIDE SEQUENCE</scope>
    <source>
        <strain evidence="2">F6_3S_P_2</strain>
    </source>
</reference>
<gene>
    <name evidence="2" type="ORF">P5G49_04640</name>
</gene>
<dbReference type="PANTHER" id="PTHR11014:SF63">
    <property type="entry name" value="METALLOPEPTIDASE, PUTATIVE (AFU_ORTHOLOGUE AFUA_6G09600)-RELATED"/>
    <property type="match status" value="1"/>
</dbReference>
<sequence length="388" mass="42506">MNGRLFEKLDLAYEDMVIIRRHLHMHPELSFQEVKTAQYIHDFYADLGIEVQTGVGGNGVVARVKGARQGKTVALRADFDALPIQDEKDVPYKSTVPGVMHACGHDGHTAALLQLAKAIFEMREDLAGEYVFIHQHAEEYAPGGAVSMIEDGCLDGVEAIFGTHLWSGTPLKTIEYLTGPVMAAADRFEITIQGAGGHGASPHQTKDAVVIGAQLVLNLQQLVSRRVDPIESAVLSVGSFIADNAFNVIADSAKLGGTVRSFNPDIRDLMEREMKRVVDGTALAHDCEIKFDYFRGYPAVVNHQAETEFLKEVAEQIPGVDTVIESKPHMGGEDFAYYLQKVPGTFFFTGARPAEPYPHHHPKFDFDEQAMLLAAKTLGAAALDYQSI</sequence>
<dbReference type="InterPro" id="IPR011650">
    <property type="entry name" value="Peptidase_M20_dimer"/>
</dbReference>
<dbReference type="Pfam" id="PF07687">
    <property type="entry name" value="M20_dimer"/>
    <property type="match status" value="1"/>
</dbReference>
<dbReference type="PIRSF" id="PIRSF005962">
    <property type="entry name" value="Pept_M20D_amidohydro"/>
    <property type="match status" value="1"/>
</dbReference>
<dbReference type="EMBL" id="JAROCC010000003">
    <property type="protein sequence ID" value="MDN4606763.1"/>
    <property type="molecule type" value="Genomic_DNA"/>
</dbReference>
<accession>A0ABT8JPM4</accession>
<feature type="domain" description="Peptidase M20 dimerisation" evidence="1">
    <location>
        <begin position="187"/>
        <end position="274"/>
    </location>
</feature>
<evidence type="ECO:0000259" key="1">
    <source>
        <dbReference type="Pfam" id="PF07687"/>
    </source>
</evidence>
<dbReference type="PANTHER" id="PTHR11014">
    <property type="entry name" value="PEPTIDASE M20 FAMILY MEMBER"/>
    <property type="match status" value="1"/>
</dbReference>
<dbReference type="InterPro" id="IPR017439">
    <property type="entry name" value="Amidohydrolase"/>
</dbReference>
<dbReference type="SUPFAM" id="SSF55031">
    <property type="entry name" value="Bacterial exopeptidase dimerisation domain"/>
    <property type="match status" value="1"/>
</dbReference>
<dbReference type="InterPro" id="IPR036264">
    <property type="entry name" value="Bact_exopeptidase_dim_dom"/>
</dbReference>
<protein>
    <submittedName>
        <fullName evidence="2">M20 family metallopeptidase</fullName>
    </submittedName>
</protein>
<proteinExistence type="predicted"/>
<keyword evidence="3" id="KW-1185">Reference proteome</keyword>
<evidence type="ECO:0000313" key="3">
    <source>
        <dbReference type="Proteomes" id="UP001175097"/>
    </source>
</evidence>
<evidence type="ECO:0000313" key="2">
    <source>
        <dbReference type="EMBL" id="MDN4606763.1"/>
    </source>
</evidence>
<dbReference type="Gene3D" id="3.40.630.10">
    <property type="entry name" value="Zn peptidases"/>
    <property type="match status" value="1"/>
</dbReference>
<organism evidence="2 3">
    <name type="scientific">Sporosarcina highlanderae</name>
    <dbReference type="NCBI Taxonomy" id="3035916"/>
    <lineage>
        <taxon>Bacteria</taxon>
        <taxon>Bacillati</taxon>
        <taxon>Bacillota</taxon>
        <taxon>Bacilli</taxon>
        <taxon>Bacillales</taxon>
        <taxon>Caryophanaceae</taxon>
        <taxon>Sporosarcina</taxon>
    </lineage>
</organism>
<name>A0ABT8JPM4_9BACL</name>
<dbReference type="NCBIfam" id="TIGR01891">
    <property type="entry name" value="amidohydrolases"/>
    <property type="match status" value="1"/>
</dbReference>
<dbReference type="RefSeq" id="WP_301242309.1">
    <property type="nucleotide sequence ID" value="NZ_JAROCC010000003.1"/>
</dbReference>
<dbReference type="Gene3D" id="3.30.70.360">
    <property type="match status" value="1"/>
</dbReference>
<dbReference type="Pfam" id="PF01546">
    <property type="entry name" value="Peptidase_M20"/>
    <property type="match status" value="1"/>
</dbReference>
<dbReference type="Proteomes" id="UP001175097">
    <property type="component" value="Unassembled WGS sequence"/>
</dbReference>
<dbReference type="SUPFAM" id="SSF53187">
    <property type="entry name" value="Zn-dependent exopeptidases"/>
    <property type="match status" value="1"/>
</dbReference>
<comment type="caution">
    <text evidence="2">The sequence shown here is derived from an EMBL/GenBank/DDBJ whole genome shotgun (WGS) entry which is preliminary data.</text>
</comment>